<dbReference type="HOGENOM" id="CLU_1353421_0_0_14"/>
<dbReference type="STRING" id="1111676.MHC_00900"/>
<gene>
    <name evidence="1" type="ordered locus">MHC_00900</name>
</gene>
<sequence length="202" mass="23138">MALSIKKVISAFVAGASGIVGIIWTKNSGKLNKLISSSPETTFTETRSIRDQIFKSGKKLLQTEANSKAWDVRKEQYQERFGGIITNEDVIQWCNSSLDNKYEDSLYKNVSELCSVPTMRERLIFNKKQIIDLKNKNDPKWGEKVVNYSKNQNNKMPNSELRTVGNSVTTEVIMNWCKDGVEEEFMDENERYNIVNTWCTSS</sequence>
<dbReference type="EMBL" id="CP003199">
    <property type="protein sequence ID" value="AEW45046.1"/>
    <property type="molecule type" value="Genomic_DNA"/>
</dbReference>
<dbReference type="AlphaFoldDB" id="H6N5T6"/>
<dbReference type="OrthoDB" id="9824322at2"/>
<proteinExistence type="predicted"/>
<dbReference type="KEGG" id="mhe:MHC_00900"/>
<accession>H6N5T6</accession>
<name>H6N5T6_MYCHN</name>
<protein>
    <submittedName>
        <fullName evidence="1">Uncharacterized protein</fullName>
    </submittedName>
</protein>
<organism evidence="1 2">
    <name type="scientific">Mycoplasma haemocanis (strain Illinois)</name>
    <dbReference type="NCBI Taxonomy" id="1111676"/>
    <lineage>
        <taxon>Bacteria</taxon>
        <taxon>Bacillati</taxon>
        <taxon>Mycoplasmatota</taxon>
        <taxon>Mollicutes</taxon>
        <taxon>Mycoplasmataceae</taxon>
        <taxon>Mycoplasma</taxon>
    </lineage>
</organism>
<dbReference type="Proteomes" id="UP000009135">
    <property type="component" value="Chromosome"/>
</dbReference>
<evidence type="ECO:0000313" key="2">
    <source>
        <dbReference type="Proteomes" id="UP000009135"/>
    </source>
</evidence>
<reference evidence="1 2" key="1">
    <citation type="journal article" date="2012" name="J. Bacteriol.">
        <title>Complete genome sequence of Mycoplasma haemocanis strain Illinois.</title>
        <authorList>
            <person name="do Nascimento N.C."/>
            <person name="Guimaraes A.M."/>
            <person name="Santos A.P."/>
            <person name="Sanmiguel P.J."/>
            <person name="Messick J.B."/>
        </authorList>
    </citation>
    <scope>NUCLEOTIDE SEQUENCE [LARGE SCALE GENOMIC DNA]</scope>
    <source>
        <strain evidence="1 2">Illinois</strain>
    </source>
</reference>
<keyword evidence="2" id="KW-1185">Reference proteome</keyword>
<evidence type="ECO:0000313" key="1">
    <source>
        <dbReference type="EMBL" id="AEW45046.1"/>
    </source>
</evidence>